<dbReference type="Proteomes" id="UP001259832">
    <property type="component" value="Unassembled WGS sequence"/>
</dbReference>
<sequence length="112" mass="12466">MLQEPGEGVREPSQYSAETGQCCGECLQLKGEFCGICRSDQEKAIAQEKNVDSFDFGSLGPPPPCPMLRRQKATDFTAAREQKRSNFFAQSPSLARVNRRLPTPTEHCPLMM</sequence>
<keyword evidence="2" id="KW-1185">Reference proteome</keyword>
<gene>
    <name evidence="1" type="ORF">P3T76_007547</name>
</gene>
<name>A0AAD9GLW6_9STRA</name>
<dbReference type="EMBL" id="JASMQC010000013">
    <property type="protein sequence ID" value="KAK1940841.1"/>
    <property type="molecule type" value="Genomic_DNA"/>
</dbReference>
<reference evidence="1" key="1">
    <citation type="submission" date="2023-08" db="EMBL/GenBank/DDBJ databases">
        <title>Reference Genome Resource for the Citrus Pathogen Phytophthora citrophthora.</title>
        <authorList>
            <person name="Moller H."/>
            <person name="Coetzee B."/>
            <person name="Rose L.J."/>
            <person name="Van Niekerk J.M."/>
        </authorList>
    </citation>
    <scope>NUCLEOTIDE SEQUENCE</scope>
    <source>
        <strain evidence="1">STE-U-9442</strain>
    </source>
</reference>
<comment type="caution">
    <text evidence="1">The sequence shown here is derived from an EMBL/GenBank/DDBJ whole genome shotgun (WGS) entry which is preliminary data.</text>
</comment>
<accession>A0AAD9GLW6</accession>
<organism evidence="1 2">
    <name type="scientific">Phytophthora citrophthora</name>
    <dbReference type="NCBI Taxonomy" id="4793"/>
    <lineage>
        <taxon>Eukaryota</taxon>
        <taxon>Sar</taxon>
        <taxon>Stramenopiles</taxon>
        <taxon>Oomycota</taxon>
        <taxon>Peronosporomycetes</taxon>
        <taxon>Peronosporales</taxon>
        <taxon>Peronosporaceae</taxon>
        <taxon>Phytophthora</taxon>
    </lineage>
</organism>
<dbReference type="AlphaFoldDB" id="A0AAD9GLW6"/>
<proteinExistence type="predicted"/>
<evidence type="ECO:0000313" key="2">
    <source>
        <dbReference type="Proteomes" id="UP001259832"/>
    </source>
</evidence>
<protein>
    <submittedName>
        <fullName evidence="1">Uncharacterized protein</fullName>
    </submittedName>
</protein>
<evidence type="ECO:0000313" key="1">
    <source>
        <dbReference type="EMBL" id="KAK1940841.1"/>
    </source>
</evidence>